<organism evidence="1 2">
    <name type="scientific">Puccinia striiformis</name>
    <dbReference type="NCBI Taxonomy" id="27350"/>
    <lineage>
        <taxon>Eukaryota</taxon>
        <taxon>Fungi</taxon>
        <taxon>Dikarya</taxon>
        <taxon>Basidiomycota</taxon>
        <taxon>Pucciniomycotina</taxon>
        <taxon>Pucciniomycetes</taxon>
        <taxon>Pucciniales</taxon>
        <taxon>Pucciniaceae</taxon>
        <taxon>Puccinia</taxon>
    </lineage>
</organism>
<reference evidence="1" key="1">
    <citation type="submission" date="2017-12" db="EMBL/GenBank/DDBJ databases">
        <title>Gene loss provides genomic basis for host adaptation in cereal stripe rust fungi.</title>
        <authorList>
            <person name="Xia C."/>
        </authorList>
    </citation>
    <scope>NUCLEOTIDE SEQUENCE [LARGE SCALE GENOMIC DNA]</scope>
    <source>
        <strain evidence="1">93-210</strain>
    </source>
</reference>
<comment type="caution">
    <text evidence="1">The sequence shown here is derived from an EMBL/GenBank/DDBJ whole genome shotgun (WGS) entry which is preliminary data.</text>
</comment>
<evidence type="ECO:0000313" key="1">
    <source>
        <dbReference type="EMBL" id="POW17948.1"/>
    </source>
</evidence>
<sequence length="74" mass="7871">MVWSYLATSASSCAVERLFSTASDVCSSSRGSLLPATMSCSVSSFMWRRKGISLSGAFKTAGKALSELVPKKTR</sequence>
<dbReference type="InterPro" id="IPR012337">
    <property type="entry name" value="RNaseH-like_sf"/>
</dbReference>
<accession>A0A2S4W860</accession>
<name>A0A2S4W860_9BASI</name>
<dbReference type="VEuPathDB" id="FungiDB:PSTT_00171"/>
<dbReference type="SUPFAM" id="SSF53098">
    <property type="entry name" value="Ribonuclease H-like"/>
    <property type="match status" value="1"/>
</dbReference>
<dbReference type="AlphaFoldDB" id="A0A2S4W860"/>
<dbReference type="EMBL" id="PKSL01000001">
    <property type="protein sequence ID" value="POW17948.1"/>
    <property type="molecule type" value="Genomic_DNA"/>
</dbReference>
<evidence type="ECO:0008006" key="3">
    <source>
        <dbReference type="Google" id="ProtNLM"/>
    </source>
</evidence>
<gene>
    <name evidence="1" type="ORF">PSTT_00171</name>
</gene>
<dbReference type="Proteomes" id="UP000239156">
    <property type="component" value="Unassembled WGS sequence"/>
</dbReference>
<proteinExistence type="predicted"/>
<evidence type="ECO:0000313" key="2">
    <source>
        <dbReference type="Proteomes" id="UP000239156"/>
    </source>
</evidence>
<keyword evidence="2" id="KW-1185">Reference proteome</keyword>
<protein>
    <recommendedName>
        <fullName evidence="3">HAT C-terminal dimerisation domain-containing protein</fullName>
    </recommendedName>
</protein>